<dbReference type="EMBL" id="FNDU01000025">
    <property type="protein sequence ID" value="SDJ12375.1"/>
    <property type="molecule type" value="Genomic_DNA"/>
</dbReference>
<dbReference type="PROSITE" id="PS50109">
    <property type="entry name" value="HIS_KIN"/>
    <property type="match status" value="1"/>
</dbReference>
<dbReference type="PROSITE" id="PS50885">
    <property type="entry name" value="HAMP"/>
    <property type="match status" value="1"/>
</dbReference>
<evidence type="ECO:0000256" key="4">
    <source>
        <dbReference type="ARBA" id="ARBA00012438"/>
    </source>
</evidence>
<dbReference type="InterPro" id="IPR003661">
    <property type="entry name" value="HisK_dim/P_dom"/>
</dbReference>
<proteinExistence type="inferred from homology"/>
<evidence type="ECO:0000256" key="5">
    <source>
        <dbReference type="ARBA" id="ARBA00022475"/>
    </source>
</evidence>
<evidence type="ECO:0000256" key="10">
    <source>
        <dbReference type="ARBA" id="ARBA00022840"/>
    </source>
</evidence>
<keyword evidence="9 16" id="KW-0418">Kinase</keyword>
<dbReference type="Proteomes" id="UP000199017">
    <property type="component" value="Unassembled WGS sequence"/>
</dbReference>
<evidence type="ECO:0000256" key="11">
    <source>
        <dbReference type="ARBA" id="ARBA00023012"/>
    </source>
</evidence>
<comment type="subcellular location">
    <subcellularLocation>
        <location evidence="2">Cell membrane</location>
        <topology evidence="2">Multi-pass membrane protein</topology>
    </subcellularLocation>
</comment>
<keyword evidence="11" id="KW-0902">Two-component regulatory system</keyword>
<dbReference type="PANTHER" id="PTHR43711">
    <property type="entry name" value="TWO-COMPONENT HISTIDINE KINASE"/>
    <property type="match status" value="1"/>
</dbReference>
<evidence type="ECO:0000313" key="17">
    <source>
        <dbReference type="Proteomes" id="UP000199017"/>
    </source>
</evidence>
<dbReference type="SUPFAM" id="SSF47384">
    <property type="entry name" value="Homodimeric domain of signal transducing histidine kinase"/>
    <property type="match status" value="1"/>
</dbReference>
<evidence type="ECO:0000256" key="6">
    <source>
        <dbReference type="ARBA" id="ARBA00022553"/>
    </source>
</evidence>
<dbReference type="SUPFAM" id="SSF158472">
    <property type="entry name" value="HAMP domain-like"/>
    <property type="match status" value="1"/>
</dbReference>
<keyword evidence="6" id="KW-0597">Phosphoprotein</keyword>
<dbReference type="STRING" id="930129.SAMN05216352_1254"/>
<dbReference type="InterPro" id="IPR004358">
    <property type="entry name" value="Sig_transdc_His_kin-like_C"/>
</dbReference>
<evidence type="ECO:0000256" key="7">
    <source>
        <dbReference type="ARBA" id="ARBA00022679"/>
    </source>
</evidence>
<dbReference type="PRINTS" id="PR00344">
    <property type="entry name" value="BCTRLSENSOR"/>
</dbReference>
<dbReference type="RefSeq" id="WP_091588128.1">
    <property type="nucleotide sequence ID" value="NZ_FNDU01000025.1"/>
</dbReference>
<keyword evidence="12" id="KW-0472">Membrane</keyword>
<dbReference type="GO" id="GO:0000155">
    <property type="term" value="F:phosphorelay sensor kinase activity"/>
    <property type="evidence" value="ECO:0007669"/>
    <property type="project" value="InterPro"/>
</dbReference>
<evidence type="ECO:0000256" key="12">
    <source>
        <dbReference type="ARBA" id="ARBA00023136"/>
    </source>
</evidence>
<dbReference type="SMART" id="SM00387">
    <property type="entry name" value="HATPase_c"/>
    <property type="match status" value="1"/>
</dbReference>
<dbReference type="GO" id="GO:0005886">
    <property type="term" value="C:plasma membrane"/>
    <property type="evidence" value="ECO:0007669"/>
    <property type="project" value="UniProtKB-SubCell"/>
</dbReference>
<reference evidence="16 17" key="1">
    <citation type="submission" date="2016-10" db="EMBL/GenBank/DDBJ databases">
        <authorList>
            <person name="de Groot N.N."/>
        </authorList>
    </citation>
    <scope>NUCLEOTIDE SEQUENCE [LARGE SCALE GENOMIC DNA]</scope>
    <source>
        <strain evidence="17">P4B,CCM 7963,CECT 7998,DSM 25260,IBRC-M 10614,KCTC 13821</strain>
    </source>
</reference>
<dbReference type="InterPro" id="IPR050736">
    <property type="entry name" value="Sensor_HK_Regulatory"/>
</dbReference>
<dbReference type="OrthoDB" id="3436at2"/>
<dbReference type="CDD" id="cd00082">
    <property type="entry name" value="HisKA"/>
    <property type="match status" value="1"/>
</dbReference>
<dbReference type="EC" id="2.7.13.3" evidence="4"/>
<sequence length="472" mass="53346">MRWNRISIKMGASIIFLLLTILLPLGFVIDQVVYGFYVDEEKQEMEKLSSRYASAIAHSNNRMMVQMVSTMADFSQIPLYVTNEKGQVIANASVPGITVGSYISEEDQMALSRGETITTEYRAGDEGGRFLVSGQAIEGEDTFMGGVFVLSSVESIDQSIQQIRLMLTLSGAGAFFLALGLTLVLSRKLSDPLVHMERATRHIAKGDLETRVDVSTRDETGSLAQAINDLAVDLKRYRDSRREFFANVSHELRTPITYLGGYARIVKEGLYQSEEEKKQYLTIMHKEATRLKRLIEDLFDLAKMEEGKMDLEMEAIDIKEVLENVVERMQLRAEEKGIDMISTLENNVPFLYGDGMRLEQIFYNLLENALCYTEKGTVTVDLKLESEERVLISIEDTGIGIPAEEQPYIFERFYRVEKSRARKYGGTGLGLAITKELIEWQGGSIDMSSQEGKGTRFDIRFPIIPDEKEEQT</sequence>
<keyword evidence="5" id="KW-1003">Cell membrane</keyword>
<comment type="catalytic activity">
    <reaction evidence="1">
        <text>ATP + protein L-histidine = ADP + protein N-phospho-L-histidine.</text>
        <dbReference type="EC" id="2.7.13.3"/>
    </reaction>
</comment>
<dbReference type="PANTHER" id="PTHR43711:SF1">
    <property type="entry name" value="HISTIDINE KINASE 1"/>
    <property type="match status" value="1"/>
</dbReference>
<dbReference type="SMART" id="SM00388">
    <property type="entry name" value="HisKA"/>
    <property type="match status" value="1"/>
</dbReference>
<dbReference type="InterPro" id="IPR036097">
    <property type="entry name" value="HisK_dim/P_sf"/>
</dbReference>
<keyword evidence="17" id="KW-1185">Reference proteome</keyword>
<dbReference type="FunFam" id="3.30.565.10:FF:000010">
    <property type="entry name" value="Sensor histidine kinase RcsC"/>
    <property type="match status" value="1"/>
</dbReference>
<dbReference type="Pfam" id="PF00512">
    <property type="entry name" value="HisKA"/>
    <property type="match status" value="1"/>
</dbReference>
<name>A0A1G8R717_9BACI</name>
<evidence type="ECO:0000256" key="3">
    <source>
        <dbReference type="ARBA" id="ARBA00006402"/>
    </source>
</evidence>
<keyword evidence="8" id="KW-0547">Nucleotide-binding</keyword>
<evidence type="ECO:0000256" key="9">
    <source>
        <dbReference type="ARBA" id="ARBA00022777"/>
    </source>
</evidence>
<dbReference type="GO" id="GO:0005524">
    <property type="term" value="F:ATP binding"/>
    <property type="evidence" value="ECO:0007669"/>
    <property type="project" value="UniProtKB-KW"/>
</dbReference>
<evidence type="ECO:0000256" key="2">
    <source>
        <dbReference type="ARBA" id="ARBA00004651"/>
    </source>
</evidence>
<feature type="domain" description="Histidine kinase" evidence="14">
    <location>
        <begin position="247"/>
        <end position="465"/>
    </location>
</feature>
<dbReference type="Pfam" id="PF00672">
    <property type="entry name" value="HAMP"/>
    <property type="match status" value="1"/>
</dbReference>
<accession>A0A1G8R717</accession>
<dbReference type="SMART" id="SM00304">
    <property type="entry name" value="HAMP"/>
    <property type="match status" value="1"/>
</dbReference>
<dbReference type="InterPro" id="IPR005467">
    <property type="entry name" value="His_kinase_dom"/>
</dbReference>
<evidence type="ECO:0000259" key="14">
    <source>
        <dbReference type="PROSITE" id="PS50109"/>
    </source>
</evidence>
<keyword evidence="7" id="KW-0808">Transferase</keyword>
<evidence type="ECO:0000259" key="15">
    <source>
        <dbReference type="PROSITE" id="PS50885"/>
    </source>
</evidence>
<dbReference type="Gene3D" id="3.30.565.10">
    <property type="entry name" value="Histidine kinase-like ATPase, C-terminal domain"/>
    <property type="match status" value="1"/>
</dbReference>
<dbReference type="Gene3D" id="6.10.340.10">
    <property type="match status" value="1"/>
</dbReference>
<evidence type="ECO:0000256" key="1">
    <source>
        <dbReference type="ARBA" id="ARBA00000085"/>
    </source>
</evidence>
<dbReference type="Gene3D" id="1.10.287.130">
    <property type="match status" value="1"/>
</dbReference>
<dbReference type="CDD" id="cd06225">
    <property type="entry name" value="HAMP"/>
    <property type="match status" value="1"/>
</dbReference>
<evidence type="ECO:0000256" key="8">
    <source>
        <dbReference type="ARBA" id="ARBA00022741"/>
    </source>
</evidence>
<evidence type="ECO:0000313" key="16">
    <source>
        <dbReference type="EMBL" id="SDJ12375.1"/>
    </source>
</evidence>
<keyword evidence="10" id="KW-0067">ATP-binding</keyword>
<protein>
    <recommendedName>
        <fullName evidence="13">Circadian input-output histidine kinase CikA</fullName>
        <ecNumber evidence="4">2.7.13.3</ecNumber>
    </recommendedName>
</protein>
<comment type="similarity">
    <text evidence="3">In the N-terminal section; belongs to the phytochrome family.</text>
</comment>
<evidence type="ECO:0000256" key="13">
    <source>
        <dbReference type="ARBA" id="ARBA00074306"/>
    </source>
</evidence>
<dbReference type="InterPro" id="IPR003594">
    <property type="entry name" value="HATPase_dom"/>
</dbReference>
<organism evidence="16 17">
    <name type="scientific">Alteribacillus bidgolensis</name>
    <dbReference type="NCBI Taxonomy" id="930129"/>
    <lineage>
        <taxon>Bacteria</taxon>
        <taxon>Bacillati</taxon>
        <taxon>Bacillota</taxon>
        <taxon>Bacilli</taxon>
        <taxon>Bacillales</taxon>
        <taxon>Bacillaceae</taxon>
        <taxon>Alteribacillus</taxon>
    </lineage>
</organism>
<dbReference type="Pfam" id="PF02518">
    <property type="entry name" value="HATPase_c"/>
    <property type="match status" value="1"/>
</dbReference>
<dbReference type="FunFam" id="1.10.287.130:FF:000001">
    <property type="entry name" value="Two-component sensor histidine kinase"/>
    <property type="match status" value="1"/>
</dbReference>
<dbReference type="InterPro" id="IPR003660">
    <property type="entry name" value="HAMP_dom"/>
</dbReference>
<dbReference type="CDD" id="cd16922">
    <property type="entry name" value="HATPase_EvgS-ArcB-TorS-like"/>
    <property type="match status" value="1"/>
</dbReference>
<feature type="domain" description="HAMP" evidence="15">
    <location>
        <begin position="187"/>
        <end position="239"/>
    </location>
</feature>
<dbReference type="SUPFAM" id="SSF55874">
    <property type="entry name" value="ATPase domain of HSP90 chaperone/DNA topoisomerase II/histidine kinase"/>
    <property type="match status" value="1"/>
</dbReference>
<dbReference type="AlphaFoldDB" id="A0A1G8R717"/>
<gene>
    <name evidence="16" type="ORF">SAMN05216352_1254</name>
</gene>
<dbReference type="InterPro" id="IPR036890">
    <property type="entry name" value="HATPase_C_sf"/>
</dbReference>